<protein>
    <submittedName>
        <fullName evidence="2">DUF899 family protein</fullName>
    </submittedName>
</protein>
<evidence type="ECO:0000256" key="1">
    <source>
        <dbReference type="SAM" id="MobiDB-lite"/>
    </source>
</evidence>
<accession>A0ABT8ZYA5</accession>
<dbReference type="InterPro" id="IPR036249">
    <property type="entry name" value="Thioredoxin-like_sf"/>
</dbReference>
<reference evidence="2" key="1">
    <citation type="submission" date="2023-07" db="EMBL/GenBank/DDBJ databases">
        <authorList>
            <person name="Kim M.K."/>
        </authorList>
    </citation>
    <scope>NUCLEOTIDE SEQUENCE</scope>
    <source>
        <strain evidence="2">CA1-15</strain>
    </source>
</reference>
<dbReference type="EMBL" id="JAUQSZ010000002">
    <property type="protein sequence ID" value="MDO7841447.1"/>
    <property type="molecule type" value="Genomic_DNA"/>
</dbReference>
<comment type="caution">
    <text evidence="2">The sequence shown here is derived from an EMBL/GenBank/DDBJ whole genome shotgun (WGS) entry which is preliminary data.</text>
</comment>
<dbReference type="SUPFAM" id="SSF52833">
    <property type="entry name" value="Thioredoxin-like"/>
    <property type="match status" value="1"/>
</dbReference>
<proteinExistence type="predicted"/>
<evidence type="ECO:0000313" key="2">
    <source>
        <dbReference type="EMBL" id="MDO7841447.1"/>
    </source>
</evidence>
<feature type="region of interest" description="Disordered" evidence="1">
    <location>
        <begin position="1"/>
        <end position="26"/>
    </location>
</feature>
<gene>
    <name evidence="2" type="ORF">Q5H94_03850</name>
</gene>
<evidence type="ECO:0000313" key="3">
    <source>
        <dbReference type="Proteomes" id="UP001176468"/>
    </source>
</evidence>
<sequence>MADLEPEPAADLAARRTPFAGESPEYSAARRDLLTEEIELRRHIERVAAQRRALPPGPVIRNDYDFIGENGPVGFEELFGDHDSLVVYTFMFGPERVRPCPMCTAFLGPLDGNAADILQRTGLAVVARAPIERLIAFKLERGWRNLKLYTDTTGAFGRDMGSWTESGDNPGYNVFTRDEGVIRRFWGGELGGTQDPGEDPRGAPDMTVLWNVLDTIPAGRGTDWYPSLAY</sequence>
<keyword evidence="3" id="KW-1185">Reference proteome</keyword>
<organism evidence="2 3">
    <name type="scientific">Sphingomonas immobilis</name>
    <dbReference type="NCBI Taxonomy" id="3063997"/>
    <lineage>
        <taxon>Bacteria</taxon>
        <taxon>Pseudomonadati</taxon>
        <taxon>Pseudomonadota</taxon>
        <taxon>Alphaproteobacteria</taxon>
        <taxon>Sphingomonadales</taxon>
        <taxon>Sphingomonadaceae</taxon>
        <taxon>Sphingomonas</taxon>
    </lineage>
</organism>
<dbReference type="Proteomes" id="UP001176468">
    <property type="component" value="Unassembled WGS sequence"/>
</dbReference>
<dbReference type="InterPro" id="IPR010296">
    <property type="entry name" value="DUF899_thioredox"/>
</dbReference>
<dbReference type="RefSeq" id="WP_304559905.1">
    <property type="nucleotide sequence ID" value="NZ_JAUQSZ010000002.1"/>
</dbReference>
<name>A0ABT8ZYA5_9SPHN</name>
<dbReference type="Pfam" id="PF05988">
    <property type="entry name" value="DUF899"/>
    <property type="match status" value="1"/>
</dbReference>